<accession>A0A0F9T3U5</accession>
<comment type="caution">
    <text evidence="6">The sequence shown here is derived from an EMBL/GenBank/DDBJ whole genome shotgun (WGS) entry which is preliminary data.</text>
</comment>
<sequence>MHDPDFLALSGRLGRDPLYLGLDIGTSGVRSAVVDSDGSLVSIAREPMHPSKGDVSAETWWETVSACLDTQARALADQGGSMASIRAAAIDGTSGTMVLVDDNARPVTPALMYDSSGFDDEASRIAACAPQDSIVRGSGSALARMLRLQHHDPDRRARHLCHQADFILARLTGRPGLSDENNVLKLGYDLESESWPDWFAACGARMDLLPDVLRVGAVAGAVTEAMADRFGFARDLRLVAGTTDSVAAFLASGATAIGEAVTSLGTTLAIKLLSDVRVDDAARGIYSHRLGDRWLAGGASNTGGGALLRHFSAETIAALSERIDPDRPTGLDYYPLARAGERFPVNDPSLAPRLEPRPDDDAVFLQGMLEAIARIEGEGYAALTALGAPAPARVLTAGGGAQNDAWTAIRRRTLGCPVEKAPEAEASVGMALLARRGVEQVEA</sequence>
<dbReference type="CDD" id="cd07783">
    <property type="entry name" value="ASKHA_NBD_FGGY_SePSK_AtXK1-like"/>
    <property type="match status" value="1"/>
</dbReference>
<name>A0A0F9T3U5_9ZZZZ</name>
<dbReference type="GO" id="GO:0005997">
    <property type="term" value="P:xylulose metabolic process"/>
    <property type="evidence" value="ECO:0007669"/>
    <property type="project" value="TreeGrafter"/>
</dbReference>
<dbReference type="GO" id="GO:0019150">
    <property type="term" value="F:D-ribulokinase activity"/>
    <property type="evidence" value="ECO:0007669"/>
    <property type="project" value="TreeGrafter"/>
</dbReference>
<evidence type="ECO:0000259" key="5">
    <source>
        <dbReference type="Pfam" id="PF02782"/>
    </source>
</evidence>
<dbReference type="SUPFAM" id="SSF53067">
    <property type="entry name" value="Actin-like ATPase domain"/>
    <property type="match status" value="2"/>
</dbReference>
<feature type="domain" description="Carbohydrate kinase FGGY N-terminal" evidence="4">
    <location>
        <begin position="18"/>
        <end position="250"/>
    </location>
</feature>
<evidence type="ECO:0000259" key="4">
    <source>
        <dbReference type="Pfam" id="PF00370"/>
    </source>
</evidence>
<dbReference type="InterPro" id="IPR018485">
    <property type="entry name" value="FGGY_C"/>
</dbReference>
<reference evidence="6" key="1">
    <citation type="journal article" date="2015" name="Nature">
        <title>Complex archaea that bridge the gap between prokaryotes and eukaryotes.</title>
        <authorList>
            <person name="Spang A."/>
            <person name="Saw J.H."/>
            <person name="Jorgensen S.L."/>
            <person name="Zaremba-Niedzwiedzka K."/>
            <person name="Martijn J."/>
            <person name="Lind A.E."/>
            <person name="van Eijk R."/>
            <person name="Schleper C."/>
            <person name="Guy L."/>
            <person name="Ettema T.J."/>
        </authorList>
    </citation>
    <scope>NUCLEOTIDE SEQUENCE</scope>
</reference>
<evidence type="ECO:0000256" key="3">
    <source>
        <dbReference type="ARBA" id="ARBA00022777"/>
    </source>
</evidence>
<dbReference type="Pfam" id="PF00370">
    <property type="entry name" value="FGGY_N"/>
    <property type="match status" value="1"/>
</dbReference>
<dbReference type="PANTHER" id="PTHR10196:SF80">
    <property type="entry name" value="D-RIBULOSE KINASE"/>
    <property type="match status" value="1"/>
</dbReference>
<dbReference type="EMBL" id="LAZR01000423">
    <property type="protein sequence ID" value="KKN69562.1"/>
    <property type="molecule type" value="Genomic_DNA"/>
</dbReference>
<evidence type="ECO:0000313" key="6">
    <source>
        <dbReference type="EMBL" id="KKN69562.1"/>
    </source>
</evidence>
<dbReference type="Pfam" id="PF02782">
    <property type="entry name" value="FGGY_C"/>
    <property type="match status" value="1"/>
</dbReference>
<organism evidence="6">
    <name type="scientific">marine sediment metagenome</name>
    <dbReference type="NCBI Taxonomy" id="412755"/>
    <lineage>
        <taxon>unclassified sequences</taxon>
        <taxon>metagenomes</taxon>
        <taxon>ecological metagenomes</taxon>
    </lineage>
</organism>
<dbReference type="GO" id="GO:0004856">
    <property type="term" value="F:D-xylulokinase activity"/>
    <property type="evidence" value="ECO:0007669"/>
    <property type="project" value="TreeGrafter"/>
</dbReference>
<gene>
    <name evidence="6" type="ORF">LCGC14_0439820</name>
</gene>
<dbReference type="Gene3D" id="3.30.420.40">
    <property type="match status" value="2"/>
</dbReference>
<protein>
    <recommendedName>
        <fullName evidence="7">Carbohydrate kinase FGGY C-terminal domain-containing protein</fullName>
    </recommendedName>
</protein>
<dbReference type="InterPro" id="IPR000577">
    <property type="entry name" value="Carb_kinase_FGGY"/>
</dbReference>
<evidence type="ECO:0000256" key="1">
    <source>
        <dbReference type="ARBA" id="ARBA00009156"/>
    </source>
</evidence>
<dbReference type="InterPro" id="IPR018484">
    <property type="entry name" value="FGGY_N"/>
</dbReference>
<keyword evidence="3" id="KW-0418">Kinase</keyword>
<evidence type="ECO:0000256" key="2">
    <source>
        <dbReference type="ARBA" id="ARBA00022679"/>
    </source>
</evidence>
<dbReference type="PIRSF" id="PIRSF000538">
    <property type="entry name" value="GlpK"/>
    <property type="match status" value="1"/>
</dbReference>
<feature type="domain" description="Carbohydrate kinase FGGY C-terminal" evidence="5">
    <location>
        <begin position="292"/>
        <end position="434"/>
    </location>
</feature>
<dbReference type="InterPro" id="IPR043129">
    <property type="entry name" value="ATPase_NBD"/>
</dbReference>
<dbReference type="AlphaFoldDB" id="A0A0F9T3U5"/>
<proteinExistence type="inferred from homology"/>
<evidence type="ECO:0008006" key="7">
    <source>
        <dbReference type="Google" id="ProtNLM"/>
    </source>
</evidence>
<dbReference type="GO" id="GO:0005829">
    <property type="term" value="C:cytosol"/>
    <property type="evidence" value="ECO:0007669"/>
    <property type="project" value="TreeGrafter"/>
</dbReference>
<keyword evidence="2" id="KW-0808">Transferase</keyword>
<dbReference type="PANTHER" id="PTHR10196">
    <property type="entry name" value="SUGAR KINASE"/>
    <property type="match status" value="1"/>
</dbReference>
<comment type="similarity">
    <text evidence="1">Belongs to the FGGY kinase family.</text>
</comment>